<organism evidence="5 6">
    <name type="scientific">Septoria linicola</name>
    <dbReference type="NCBI Taxonomy" id="215465"/>
    <lineage>
        <taxon>Eukaryota</taxon>
        <taxon>Fungi</taxon>
        <taxon>Dikarya</taxon>
        <taxon>Ascomycota</taxon>
        <taxon>Pezizomycotina</taxon>
        <taxon>Dothideomycetes</taxon>
        <taxon>Dothideomycetidae</taxon>
        <taxon>Mycosphaerellales</taxon>
        <taxon>Mycosphaerellaceae</taxon>
        <taxon>Septoria</taxon>
    </lineage>
</organism>
<evidence type="ECO:0000256" key="1">
    <source>
        <dbReference type="ARBA" id="ARBA00010618"/>
    </source>
</evidence>
<dbReference type="InterPro" id="IPR008991">
    <property type="entry name" value="Translation_prot_SH3-like_sf"/>
</dbReference>
<dbReference type="InterPro" id="IPR005824">
    <property type="entry name" value="KOW"/>
</dbReference>
<dbReference type="GO" id="GO:1990904">
    <property type="term" value="C:ribonucleoprotein complex"/>
    <property type="evidence" value="ECO:0007669"/>
    <property type="project" value="UniProtKB-KW"/>
</dbReference>
<dbReference type="PANTHER" id="PTHR12903">
    <property type="entry name" value="MITOCHONDRIAL RIBOSOMAL PROTEIN L24"/>
    <property type="match status" value="1"/>
</dbReference>
<proteinExistence type="inferred from homology"/>
<dbReference type="SMART" id="SM00739">
    <property type="entry name" value="KOW"/>
    <property type="match status" value="1"/>
</dbReference>
<keyword evidence="2 5" id="KW-0689">Ribosomal protein</keyword>
<feature type="domain" description="KOW" evidence="4">
    <location>
        <begin position="103"/>
        <end position="130"/>
    </location>
</feature>
<gene>
    <name evidence="5" type="ORF">Slin15195_G117790</name>
</gene>
<name>A0A9Q9B0J1_9PEZI</name>
<dbReference type="Gene3D" id="2.30.30.30">
    <property type="match status" value="1"/>
</dbReference>
<dbReference type="InterPro" id="IPR014722">
    <property type="entry name" value="Rib_uL2_dom2"/>
</dbReference>
<dbReference type="InterPro" id="IPR003256">
    <property type="entry name" value="Ribosomal_uL24"/>
</dbReference>
<dbReference type="InterPro" id="IPR041988">
    <property type="entry name" value="Ribosomal_uL24_KOW"/>
</dbReference>
<dbReference type="Pfam" id="PF22682">
    <property type="entry name" value="Ribosomal_uL24m-like"/>
    <property type="match status" value="1"/>
</dbReference>
<comment type="similarity">
    <text evidence="1">Belongs to the universal ribosomal protein uL24 family.</text>
</comment>
<dbReference type="Proteomes" id="UP001056384">
    <property type="component" value="Chromosome 11"/>
</dbReference>
<dbReference type="EMBL" id="CP099428">
    <property type="protein sequence ID" value="USW58460.1"/>
    <property type="molecule type" value="Genomic_DNA"/>
</dbReference>
<dbReference type="GO" id="GO:0003723">
    <property type="term" value="F:RNA binding"/>
    <property type="evidence" value="ECO:0007669"/>
    <property type="project" value="InterPro"/>
</dbReference>
<evidence type="ECO:0000259" key="4">
    <source>
        <dbReference type="SMART" id="SM00739"/>
    </source>
</evidence>
<reference evidence="5" key="1">
    <citation type="submission" date="2022-06" db="EMBL/GenBank/DDBJ databases">
        <title>Complete genome sequences of two strains of the flax pathogen Septoria linicola.</title>
        <authorList>
            <person name="Lapalu N."/>
            <person name="Simon A."/>
            <person name="Demenou B."/>
            <person name="Paumier D."/>
            <person name="Guillot M.-P."/>
            <person name="Gout L."/>
            <person name="Valade R."/>
        </authorList>
    </citation>
    <scope>NUCLEOTIDE SEQUENCE</scope>
    <source>
        <strain evidence="5">SE15195</strain>
    </source>
</reference>
<dbReference type="GO" id="GO:0005840">
    <property type="term" value="C:ribosome"/>
    <property type="evidence" value="ECO:0007669"/>
    <property type="project" value="UniProtKB-KW"/>
</dbReference>
<dbReference type="AlphaFoldDB" id="A0A9Q9B0J1"/>
<evidence type="ECO:0000313" key="5">
    <source>
        <dbReference type="EMBL" id="USW58460.1"/>
    </source>
</evidence>
<evidence type="ECO:0000256" key="2">
    <source>
        <dbReference type="ARBA" id="ARBA00022980"/>
    </source>
</evidence>
<keyword evidence="6" id="KW-1185">Reference proteome</keyword>
<evidence type="ECO:0000313" key="6">
    <source>
        <dbReference type="Proteomes" id="UP001056384"/>
    </source>
</evidence>
<protein>
    <submittedName>
        <fullName evidence="5">Ribosomal protein L24</fullName>
    </submittedName>
</protein>
<dbReference type="GO" id="GO:0003735">
    <property type="term" value="F:structural constituent of ribosome"/>
    <property type="evidence" value="ECO:0007669"/>
    <property type="project" value="InterPro"/>
</dbReference>
<sequence length="348" mass="40571">MQRIVERVRKSERSLAKKKTKAYEARLRSEAWERNQQRVRIVKDNTALVRADRKNRAIDWEAGHLAPRRDVGDKAKTYGALSIYNMQLPDKDPKSRLHKRQWHLRKGDRVVITRGRDQGKIGDIDDIDYNKDAVKVKGLNQVDVYVPQWMRDENGDNRDVVPVDQMISRKDVRLVYPLAHPDTGIPRDAIIERLDLVKRPDGKGNLRLIPGSNTIIPWPKPEPTGGQREDYDDDTLRITVEERTFRPFLIRPPMPLTVIDELRNKYSRFRTRHEYDYTVQKELDDAKVQERKGLIKTMRTPLQELAVLREKQKVEQERELSREQLAKIGEVIAQEQSRAEHAAQGVSA</sequence>
<keyword evidence="3" id="KW-0687">Ribonucleoprotein</keyword>
<evidence type="ECO:0000256" key="3">
    <source>
        <dbReference type="ARBA" id="ARBA00023274"/>
    </source>
</evidence>
<accession>A0A9Q9B0J1</accession>
<dbReference type="SUPFAM" id="SSF50104">
    <property type="entry name" value="Translation proteins SH3-like domain"/>
    <property type="match status" value="1"/>
</dbReference>
<dbReference type="CDD" id="cd06089">
    <property type="entry name" value="KOW_RPL26"/>
    <property type="match status" value="1"/>
</dbReference>
<dbReference type="GO" id="GO:0006412">
    <property type="term" value="P:translation"/>
    <property type="evidence" value="ECO:0007669"/>
    <property type="project" value="InterPro"/>
</dbReference>